<evidence type="ECO:0000313" key="3">
    <source>
        <dbReference type="Proteomes" id="UP000824469"/>
    </source>
</evidence>
<proteinExistence type="predicted"/>
<accession>A0AA38CNW8</accession>
<feature type="region of interest" description="Disordered" evidence="1">
    <location>
        <begin position="241"/>
        <end position="260"/>
    </location>
</feature>
<dbReference type="Proteomes" id="UP000824469">
    <property type="component" value="Unassembled WGS sequence"/>
</dbReference>
<dbReference type="EMBL" id="JAHRHJ020000008">
    <property type="protein sequence ID" value="KAH9303975.1"/>
    <property type="molecule type" value="Genomic_DNA"/>
</dbReference>
<protein>
    <submittedName>
        <fullName evidence="2">Uncharacterized protein</fullName>
    </submittedName>
</protein>
<sequence length="465" mass="52523">MDCSKKRDEVESSQAQRSEEKPSTTTSHLDLIPVLPNEITLAALMAFIPWHMKPLLMTLNRIWASTLKNPLYATPHYKPYALKNSVIFCCYTSIDNDHRLSLHIYEDGILRRLPLPPHIAAESYESTKFLVSDQCVYALSTPATATPTPDKDNKTTSTMYSISKLDVGGGLINWQTLPHLPKIGNHVHISSRISDDGKSTIDYMWMRDSGIREPNYIPIQARRAIAEANDWSASEMHTTTQGGQCKIRNPSPARPLQNLSNHPPKYLYIRNTDKKRSSRHLYKLFTAHECSLRIRQEYALCHTHNHANYDGSEGGAATVPDCLLVFKDGHDHNSVIREIHNVCTSVNSDGSVDVYLFKADIQNAQRIEGDELNEFYSCLTYLHRRNAGGLDPLDQISAVKFRADLSGWMNGWQLMFRFPARKAGDSVLSEGCSTIKIAQQGILYVYLHWAARPSERYQPVNIAPP</sequence>
<organism evidence="2 3">
    <name type="scientific">Taxus chinensis</name>
    <name type="common">Chinese yew</name>
    <name type="synonym">Taxus wallichiana var. chinensis</name>
    <dbReference type="NCBI Taxonomy" id="29808"/>
    <lineage>
        <taxon>Eukaryota</taxon>
        <taxon>Viridiplantae</taxon>
        <taxon>Streptophyta</taxon>
        <taxon>Embryophyta</taxon>
        <taxon>Tracheophyta</taxon>
        <taxon>Spermatophyta</taxon>
        <taxon>Pinopsida</taxon>
        <taxon>Pinidae</taxon>
        <taxon>Conifers II</taxon>
        <taxon>Cupressales</taxon>
        <taxon>Taxaceae</taxon>
        <taxon>Taxus</taxon>
    </lineage>
</organism>
<feature type="compositionally biased region" description="Basic and acidic residues" evidence="1">
    <location>
        <begin position="1"/>
        <end position="10"/>
    </location>
</feature>
<gene>
    <name evidence="2" type="ORF">KI387_008379</name>
</gene>
<reference evidence="2 3" key="1">
    <citation type="journal article" date="2021" name="Nat. Plants">
        <title>The Taxus genome provides insights into paclitaxel biosynthesis.</title>
        <authorList>
            <person name="Xiong X."/>
            <person name="Gou J."/>
            <person name="Liao Q."/>
            <person name="Li Y."/>
            <person name="Zhou Q."/>
            <person name="Bi G."/>
            <person name="Li C."/>
            <person name="Du R."/>
            <person name="Wang X."/>
            <person name="Sun T."/>
            <person name="Guo L."/>
            <person name="Liang H."/>
            <person name="Lu P."/>
            <person name="Wu Y."/>
            <person name="Zhang Z."/>
            <person name="Ro D.K."/>
            <person name="Shang Y."/>
            <person name="Huang S."/>
            <person name="Yan J."/>
        </authorList>
    </citation>
    <scope>NUCLEOTIDE SEQUENCE [LARGE SCALE GENOMIC DNA]</scope>
    <source>
        <strain evidence="2">Ta-2019</strain>
    </source>
</reference>
<evidence type="ECO:0000313" key="2">
    <source>
        <dbReference type="EMBL" id="KAH9303975.1"/>
    </source>
</evidence>
<evidence type="ECO:0000256" key="1">
    <source>
        <dbReference type="SAM" id="MobiDB-lite"/>
    </source>
</evidence>
<feature type="region of interest" description="Disordered" evidence="1">
    <location>
        <begin position="1"/>
        <end position="27"/>
    </location>
</feature>
<dbReference type="AlphaFoldDB" id="A0AA38CNW8"/>
<comment type="caution">
    <text evidence="2">The sequence shown here is derived from an EMBL/GenBank/DDBJ whole genome shotgun (WGS) entry which is preliminary data.</text>
</comment>
<name>A0AA38CNW8_TAXCH</name>
<keyword evidence="3" id="KW-1185">Reference proteome</keyword>